<proteinExistence type="inferred from homology"/>
<dbReference type="PANTHER" id="PTHR43178">
    <property type="entry name" value="DIHYDROLIPOAMIDE ACETYLTRANSFERASE COMPONENT OF PYRUVATE DEHYDROGENASE COMPLEX"/>
    <property type="match status" value="1"/>
</dbReference>
<dbReference type="Gene3D" id="2.40.50.100">
    <property type="match status" value="1"/>
</dbReference>
<dbReference type="Gene3D" id="3.30.559.10">
    <property type="entry name" value="Chloramphenicol acetyltransferase-like domain"/>
    <property type="match status" value="1"/>
</dbReference>
<protein>
    <recommendedName>
        <fullName evidence="6">Dihydrolipoamide acetyltransferase component of pyruvate dehydrogenase complex</fullName>
        <ecNumber evidence="6">2.3.1.-</ecNumber>
    </recommendedName>
</protein>
<dbReference type="InterPro" id="IPR004167">
    <property type="entry name" value="PSBD"/>
</dbReference>
<dbReference type="AlphaFoldDB" id="A0A9W9ERK5"/>
<evidence type="ECO:0000313" key="10">
    <source>
        <dbReference type="EMBL" id="KAJ5086646.1"/>
    </source>
</evidence>
<dbReference type="InterPro" id="IPR036625">
    <property type="entry name" value="E3-bd_dom_sf"/>
</dbReference>
<sequence length="473" mass="51215">MSIWRSGGNISRVLRPGRPQSLLRIRSPTPPVRCRGFHAGPSLWGIKSQVLKDVGEGITEVQIIQWYVEEGAHIEEWKPLCQYQSDKAVDDITSRYEGVIKKLHFEADDTVPTGRALCDIEVDDAKYPDDNPPHEPQAVLAEPSPASEVAAGTQAAESSQPAPEVSEETPRSRYASLATPAVRGLLKDHSVNILDVNGTGKDGRVLKEDVLKFVAARESSAEPAPAPAPLSPTPDGRQSESVVNLSPIQSQMFKTMTRSLNIPHFLFADELKVETITAIRKKLAGDARDPKKITFLPFVVKAVSLALNEYPILNARVDTSNPDKPQLVMRAKHNIGIAMDTPQGLIVPNIKDVASRSIFDIAAEISRLSALGKSGKLTPADISGGTITVSNIGNIGGTYVAPVIVPTEVAILGVGRSKTMPVFDEAGQVTRADLVNFSWSADHRVVDGATMARMGNKVRELIEAPELMLLNMR</sequence>
<dbReference type="PROSITE" id="PS50968">
    <property type="entry name" value="BIOTINYL_LIPOYL"/>
    <property type="match status" value="1"/>
</dbReference>
<dbReference type="CDD" id="cd06849">
    <property type="entry name" value="lipoyl_domain"/>
    <property type="match status" value="1"/>
</dbReference>
<dbReference type="RefSeq" id="XP_056508771.1">
    <property type="nucleotide sequence ID" value="XM_056658478.1"/>
</dbReference>
<dbReference type="Proteomes" id="UP001141434">
    <property type="component" value="Unassembled WGS sequence"/>
</dbReference>
<evidence type="ECO:0000256" key="5">
    <source>
        <dbReference type="ARBA" id="ARBA00023315"/>
    </source>
</evidence>
<dbReference type="OrthoDB" id="15567at2759"/>
<dbReference type="InterPro" id="IPR000089">
    <property type="entry name" value="Biotin_lipoyl"/>
</dbReference>
<dbReference type="InterPro" id="IPR001078">
    <property type="entry name" value="2-oxoacid_DH_actylTfrase"/>
</dbReference>
<reference evidence="10" key="1">
    <citation type="submission" date="2022-11" db="EMBL/GenBank/DDBJ databases">
        <authorList>
            <person name="Petersen C."/>
        </authorList>
    </citation>
    <scope>NUCLEOTIDE SEQUENCE</scope>
    <source>
        <strain evidence="10">IBT 34128</strain>
    </source>
</reference>
<evidence type="ECO:0000256" key="2">
    <source>
        <dbReference type="ARBA" id="ARBA00007317"/>
    </source>
</evidence>
<dbReference type="PROSITE" id="PS51826">
    <property type="entry name" value="PSBD"/>
    <property type="match status" value="1"/>
</dbReference>
<keyword evidence="4 6" id="KW-0450">Lipoyl</keyword>
<evidence type="ECO:0000259" key="8">
    <source>
        <dbReference type="PROSITE" id="PS50968"/>
    </source>
</evidence>
<reference evidence="10" key="2">
    <citation type="journal article" date="2023" name="IMA Fungus">
        <title>Comparative genomic study of the Penicillium genus elucidates a diverse pangenome and 15 lateral gene transfer events.</title>
        <authorList>
            <person name="Petersen C."/>
            <person name="Sorensen T."/>
            <person name="Nielsen M.R."/>
            <person name="Sondergaard T.E."/>
            <person name="Sorensen J.L."/>
            <person name="Fitzpatrick D.A."/>
            <person name="Frisvad J.C."/>
            <person name="Nielsen K.L."/>
        </authorList>
    </citation>
    <scope>NUCLEOTIDE SEQUENCE</scope>
    <source>
        <strain evidence="10">IBT 34128</strain>
    </source>
</reference>
<dbReference type="GO" id="GO:0016407">
    <property type="term" value="F:acetyltransferase activity"/>
    <property type="evidence" value="ECO:0007669"/>
    <property type="project" value="TreeGrafter"/>
</dbReference>
<feature type="compositionally biased region" description="Basic and acidic residues" evidence="7">
    <location>
        <begin position="124"/>
        <end position="133"/>
    </location>
</feature>
<dbReference type="Pfam" id="PF02817">
    <property type="entry name" value="E3_binding"/>
    <property type="match status" value="1"/>
</dbReference>
<evidence type="ECO:0000256" key="4">
    <source>
        <dbReference type="ARBA" id="ARBA00022823"/>
    </source>
</evidence>
<comment type="similarity">
    <text evidence="2 6">Belongs to the 2-oxoacid dehydrogenase family.</text>
</comment>
<dbReference type="SUPFAM" id="SSF51230">
    <property type="entry name" value="Single hybrid motif"/>
    <property type="match status" value="1"/>
</dbReference>
<keyword evidence="3 6" id="KW-0808">Transferase</keyword>
<dbReference type="PANTHER" id="PTHR43178:SF5">
    <property type="entry name" value="LIPOAMIDE ACYLTRANSFERASE COMPONENT OF BRANCHED-CHAIN ALPHA-KETO ACID DEHYDROGENASE COMPLEX, MITOCHONDRIAL"/>
    <property type="match status" value="1"/>
</dbReference>
<feature type="region of interest" description="Disordered" evidence="7">
    <location>
        <begin position="124"/>
        <end position="173"/>
    </location>
</feature>
<dbReference type="Gene3D" id="4.10.320.10">
    <property type="entry name" value="E3-binding domain"/>
    <property type="match status" value="1"/>
</dbReference>
<evidence type="ECO:0000256" key="6">
    <source>
        <dbReference type="RuleBase" id="RU003423"/>
    </source>
</evidence>
<organism evidence="10 11">
    <name type="scientific">Penicillium alfredii</name>
    <dbReference type="NCBI Taxonomy" id="1506179"/>
    <lineage>
        <taxon>Eukaryota</taxon>
        <taxon>Fungi</taxon>
        <taxon>Dikarya</taxon>
        <taxon>Ascomycota</taxon>
        <taxon>Pezizomycotina</taxon>
        <taxon>Eurotiomycetes</taxon>
        <taxon>Eurotiomycetidae</taxon>
        <taxon>Eurotiales</taxon>
        <taxon>Aspergillaceae</taxon>
        <taxon>Penicillium</taxon>
    </lineage>
</organism>
<dbReference type="EMBL" id="JAPMSZ010000010">
    <property type="protein sequence ID" value="KAJ5086646.1"/>
    <property type="molecule type" value="Genomic_DNA"/>
</dbReference>
<keyword evidence="11" id="KW-1185">Reference proteome</keyword>
<evidence type="ECO:0000256" key="3">
    <source>
        <dbReference type="ARBA" id="ARBA00022679"/>
    </source>
</evidence>
<accession>A0A9W9ERK5</accession>
<evidence type="ECO:0000256" key="1">
    <source>
        <dbReference type="ARBA" id="ARBA00001938"/>
    </source>
</evidence>
<dbReference type="GO" id="GO:0005739">
    <property type="term" value="C:mitochondrion"/>
    <property type="evidence" value="ECO:0007669"/>
    <property type="project" value="TreeGrafter"/>
</dbReference>
<dbReference type="FunFam" id="2.40.50.100:FF:000041">
    <property type="entry name" value="Dihydrolipoamide acetyltransferase component of pyruvate dehydrogenase complex"/>
    <property type="match status" value="1"/>
</dbReference>
<evidence type="ECO:0000313" key="11">
    <source>
        <dbReference type="Proteomes" id="UP001141434"/>
    </source>
</evidence>
<dbReference type="InterPro" id="IPR023213">
    <property type="entry name" value="CAT-like_dom_sf"/>
</dbReference>
<dbReference type="InterPro" id="IPR011053">
    <property type="entry name" value="Single_hybrid_motif"/>
</dbReference>
<feature type="domain" description="Peripheral subunit-binding (PSBD)" evidence="9">
    <location>
        <begin position="177"/>
        <end position="214"/>
    </location>
</feature>
<evidence type="ECO:0000256" key="7">
    <source>
        <dbReference type="SAM" id="MobiDB-lite"/>
    </source>
</evidence>
<dbReference type="Pfam" id="PF00364">
    <property type="entry name" value="Biotin_lipoyl"/>
    <property type="match status" value="1"/>
</dbReference>
<feature type="region of interest" description="Disordered" evidence="7">
    <location>
        <begin position="217"/>
        <end position="241"/>
    </location>
</feature>
<dbReference type="FunFam" id="3.30.559.10:FF:000007">
    <property type="entry name" value="Dihydrolipoamide acetyltransferase component of pyruvate dehydrogenase complex"/>
    <property type="match status" value="1"/>
</dbReference>
<dbReference type="GeneID" id="81397647"/>
<comment type="cofactor">
    <cofactor evidence="1 6">
        <name>(R)-lipoate</name>
        <dbReference type="ChEBI" id="CHEBI:83088"/>
    </cofactor>
</comment>
<dbReference type="GO" id="GO:0031405">
    <property type="term" value="F:lipoic acid binding"/>
    <property type="evidence" value="ECO:0007669"/>
    <property type="project" value="TreeGrafter"/>
</dbReference>
<dbReference type="InterPro" id="IPR050743">
    <property type="entry name" value="2-oxoacid_DH_E2_comp"/>
</dbReference>
<comment type="caution">
    <text evidence="10">The sequence shown here is derived from an EMBL/GenBank/DDBJ whole genome shotgun (WGS) entry which is preliminary data.</text>
</comment>
<dbReference type="GO" id="GO:0045333">
    <property type="term" value="P:cellular respiration"/>
    <property type="evidence" value="ECO:0007669"/>
    <property type="project" value="UniProtKB-ARBA"/>
</dbReference>
<evidence type="ECO:0000259" key="9">
    <source>
        <dbReference type="PROSITE" id="PS51826"/>
    </source>
</evidence>
<dbReference type="EC" id="2.3.1.-" evidence="6"/>
<dbReference type="FunFam" id="4.10.320.10:FF:000009">
    <property type="entry name" value="Dihydrolipoamide acetyltransferase component of pyruvate dehydrogenase complex"/>
    <property type="match status" value="1"/>
</dbReference>
<dbReference type="SUPFAM" id="SSF52777">
    <property type="entry name" value="CoA-dependent acyltransferases"/>
    <property type="match status" value="1"/>
</dbReference>
<name>A0A9W9ERK5_9EURO</name>
<feature type="domain" description="Lipoyl-binding" evidence="8">
    <location>
        <begin position="43"/>
        <end position="121"/>
    </location>
</feature>
<dbReference type="Pfam" id="PF00198">
    <property type="entry name" value="2-oxoacid_dh"/>
    <property type="match status" value="1"/>
</dbReference>
<gene>
    <name evidence="10" type="ORF">NUU61_007953</name>
</gene>
<keyword evidence="5 6" id="KW-0012">Acyltransferase</keyword>
<dbReference type="SUPFAM" id="SSF47005">
    <property type="entry name" value="Peripheral subunit-binding domain of 2-oxo acid dehydrogenase complex"/>
    <property type="match status" value="1"/>
</dbReference>